<dbReference type="Gene3D" id="3.40.190.290">
    <property type="match status" value="1"/>
</dbReference>
<dbReference type="Gene3D" id="1.10.10.10">
    <property type="entry name" value="Winged helix-like DNA-binding domain superfamily/Winged helix DNA-binding domain"/>
    <property type="match status" value="1"/>
</dbReference>
<reference evidence="6" key="1">
    <citation type="journal article" date="2021" name="PeerJ">
        <title>Extensive microbial diversity within the chicken gut microbiome revealed by metagenomics and culture.</title>
        <authorList>
            <person name="Gilroy R."/>
            <person name="Ravi A."/>
            <person name="Getino M."/>
            <person name="Pursley I."/>
            <person name="Horton D.L."/>
            <person name="Alikhan N.F."/>
            <person name="Baker D."/>
            <person name="Gharbi K."/>
            <person name="Hall N."/>
            <person name="Watson M."/>
            <person name="Adriaenssens E.M."/>
            <person name="Foster-Nyarko E."/>
            <person name="Jarju S."/>
            <person name="Secka A."/>
            <person name="Antonio M."/>
            <person name="Oren A."/>
            <person name="Chaudhuri R.R."/>
            <person name="La Ragione R."/>
            <person name="Hildebrand F."/>
            <person name="Pallen M.J."/>
        </authorList>
    </citation>
    <scope>NUCLEOTIDE SEQUENCE</scope>
    <source>
        <strain evidence="6">CHK169-4300</strain>
    </source>
</reference>
<proteinExistence type="inferred from homology"/>
<keyword evidence="2" id="KW-0805">Transcription regulation</keyword>
<dbReference type="InterPro" id="IPR000847">
    <property type="entry name" value="LysR_HTH_N"/>
</dbReference>
<dbReference type="PANTHER" id="PTHR30419">
    <property type="entry name" value="HTH-TYPE TRANSCRIPTIONAL REGULATOR YBHD"/>
    <property type="match status" value="1"/>
</dbReference>
<comment type="similarity">
    <text evidence="1">Belongs to the LysR transcriptional regulatory family.</text>
</comment>
<dbReference type="EMBL" id="DXAZ01000015">
    <property type="protein sequence ID" value="HIZ70378.1"/>
    <property type="molecule type" value="Genomic_DNA"/>
</dbReference>
<dbReference type="PROSITE" id="PS50931">
    <property type="entry name" value="HTH_LYSR"/>
    <property type="match status" value="1"/>
</dbReference>
<accession>A0A9D2FZH5</accession>
<dbReference type="InterPro" id="IPR050950">
    <property type="entry name" value="HTH-type_LysR_regulators"/>
</dbReference>
<protein>
    <submittedName>
        <fullName evidence="6">LysR family transcriptional regulator</fullName>
    </submittedName>
</protein>
<evidence type="ECO:0000256" key="1">
    <source>
        <dbReference type="ARBA" id="ARBA00009437"/>
    </source>
</evidence>
<evidence type="ECO:0000313" key="7">
    <source>
        <dbReference type="Proteomes" id="UP000824106"/>
    </source>
</evidence>
<dbReference type="GO" id="GO:0005829">
    <property type="term" value="C:cytosol"/>
    <property type="evidence" value="ECO:0007669"/>
    <property type="project" value="TreeGrafter"/>
</dbReference>
<evidence type="ECO:0000256" key="4">
    <source>
        <dbReference type="ARBA" id="ARBA00023163"/>
    </source>
</evidence>
<dbReference type="InterPro" id="IPR005119">
    <property type="entry name" value="LysR_subst-bd"/>
</dbReference>
<organism evidence="6 7">
    <name type="scientific">Candidatus Atopostipes pullistercoris</name>
    <dbReference type="NCBI Taxonomy" id="2838467"/>
    <lineage>
        <taxon>Bacteria</taxon>
        <taxon>Bacillati</taxon>
        <taxon>Bacillota</taxon>
        <taxon>Bacilli</taxon>
        <taxon>Lactobacillales</taxon>
        <taxon>Carnobacteriaceae</taxon>
        <taxon>Atopostipes</taxon>
    </lineage>
</organism>
<dbReference type="GO" id="GO:0003700">
    <property type="term" value="F:DNA-binding transcription factor activity"/>
    <property type="evidence" value="ECO:0007669"/>
    <property type="project" value="InterPro"/>
</dbReference>
<dbReference type="SUPFAM" id="SSF53850">
    <property type="entry name" value="Periplasmic binding protein-like II"/>
    <property type="match status" value="1"/>
</dbReference>
<dbReference type="AlphaFoldDB" id="A0A9D2FZH5"/>
<comment type="caution">
    <text evidence="6">The sequence shown here is derived from an EMBL/GenBank/DDBJ whole genome shotgun (WGS) entry which is preliminary data.</text>
</comment>
<keyword evidence="4" id="KW-0804">Transcription</keyword>
<dbReference type="CDD" id="cd05466">
    <property type="entry name" value="PBP2_LTTR_substrate"/>
    <property type="match status" value="1"/>
</dbReference>
<dbReference type="Pfam" id="PF03466">
    <property type="entry name" value="LysR_substrate"/>
    <property type="match status" value="1"/>
</dbReference>
<dbReference type="GO" id="GO:0003677">
    <property type="term" value="F:DNA binding"/>
    <property type="evidence" value="ECO:0007669"/>
    <property type="project" value="UniProtKB-KW"/>
</dbReference>
<dbReference type="SUPFAM" id="SSF46785">
    <property type="entry name" value="Winged helix' DNA-binding domain"/>
    <property type="match status" value="1"/>
</dbReference>
<evidence type="ECO:0000313" key="6">
    <source>
        <dbReference type="EMBL" id="HIZ70378.1"/>
    </source>
</evidence>
<evidence type="ECO:0000259" key="5">
    <source>
        <dbReference type="PROSITE" id="PS50931"/>
    </source>
</evidence>
<evidence type="ECO:0000256" key="3">
    <source>
        <dbReference type="ARBA" id="ARBA00023125"/>
    </source>
</evidence>
<dbReference type="Proteomes" id="UP000824106">
    <property type="component" value="Unassembled WGS sequence"/>
</dbReference>
<feature type="domain" description="HTH lysR-type" evidence="5">
    <location>
        <begin position="1"/>
        <end position="60"/>
    </location>
</feature>
<evidence type="ECO:0000256" key="2">
    <source>
        <dbReference type="ARBA" id="ARBA00023015"/>
    </source>
</evidence>
<reference evidence="6" key="2">
    <citation type="submission" date="2021-04" db="EMBL/GenBank/DDBJ databases">
        <authorList>
            <person name="Gilroy R."/>
        </authorList>
    </citation>
    <scope>NUCLEOTIDE SEQUENCE</scope>
    <source>
        <strain evidence="6">CHK169-4300</strain>
    </source>
</reference>
<dbReference type="FunFam" id="1.10.10.10:FF:000001">
    <property type="entry name" value="LysR family transcriptional regulator"/>
    <property type="match status" value="1"/>
</dbReference>
<gene>
    <name evidence="6" type="ORF">H9808_01155</name>
</gene>
<dbReference type="Pfam" id="PF00126">
    <property type="entry name" value="HTH_1"/>
    <property type="match status" value="1"/>
</dbReference>
<name>A0A9D2FZH5_9LACT</name>
<sequence>MNLQDLIYFHYLAESLSFTDTATHFFVSQPSISTAVKRLETEFNTSLIDRRKTLKKMELTPAGKILYKNTDEILKRLDKTRQQIEDIELGYVYYGFLPTIGGYFLPEILPKLTQYSKDLKLVEEESSDIMLNMILNEEVPIAILGHEEPYIRQNKIKQILLMEEEMALWVSQNHPLAKKKAVGPTEIQNEVFISLSEGYTHHRIFEKWATHHGIVEPNIVYAKEIKTVKSIATSTHMVGFMSDILMSEDTDLVKVHLKGAPKFYISLVLNTEAENSYVQQKFNQAFIEVVKGLKFMSK</sequence>
<keyword evidence="3" id="KW-0238">DNA-binding</keyword>
<dbReference type="InterPro" id="IPR036388">
    <property type="entry name" value="WH-like_DNA-bd_sf"/>
</dbReference>
<dbReference type="InterPro" id="IPR036390">
    <property type="entry name" value="WH_DNA-bd_sf"/>
</dbReference>
<dbReference type="PRINTS" id="PR00039">
    <property type="entry name" value="HTHLYSR"/>
</dbReference>